<dbReference type="OrthoDB" id="9763050at2"/>
<comment type="caution">
    <text evidence="3">The sequence shown here is derived from an EMBL/GenBank/DDBJ whole genome shotgun (WGS) entry which is preliminary data.</text>
</comment>
<dbReference type="CDD" id="cd10917">
    <property type="entry name" value="CE4_NodB_like_6s_7s"/>
    <property type="match status" value="1"/>
</dbReference>
<dbReference type="Proteomes" id="UP000658656">
    <property type="component" value="Unassembled WGS sequence"/>
</dbReference>
<dbReference type="PANTHER" id="PTHR10587">
    <property type="entry name" value="GLYCOSYL TRANSFERASE-RELATED"/>
    <property type="match status" value="1"/>
</dbReference>
<feature type="region of interest" description="Disordered" evidence="1">
    <location>
        <begin position="23"/>
        <end position="68"/>
    </location>
</feature>
<dbReference type="GO" id="GO:0005975">
    <property type="term" value="P:carbohydrate metabolic process"/>
    <property type="evidence" value="ECO:0007669"/>
    <property type="project" value="InterPro"/>
</dbReference>
<dbReference type="AlphaFoldDB" id="A0A8H9IVP4"/>
<feature type="compositionally biased region" description="Low complexity" evidence="1">
    <location>
        <begin position="23"/>
        <end position="33"/>
    </location>
</feature>
<dbReference type="Pfam" id="PF01522">
    <property type="entry name" value="Polysacc_deac_1"/>
    <property type="match status" value="1"/>
</dbReference>
<dbReference type="RefSeq" id="WP_145932836.1">
    <property type="nucleotide sequence ID" value="NZ_BNAV01000006.1"/>
</dbReference>
<dbReference type="EMBL" id="BNAV01000006">
    <property type="protein sequence ID" value="GHF66767.1"/>
    <property type="molecule type" value="Genomic_DNA"/>
</dbReference>
<dbReference type="Gene3D" id="3.20.20.370">
    <property type="entry name" value="Glycoside hydrolase/deacetylase"/>
    <property type="match status" value="1"/>
</dbReference>
<dbReference type="InterPro" id="IPR050248">
    <property type="entry name" value="Polysacc_deacetylase_ArnD"/>
</dbReference>
<evidence type="ECO:0000313" key="4">
    <source>
        <dbReference type="Proteomes" id="UP000658656"/>
    </source>
</evidence>
<sequence length="255" mass="26791">MVRREIARRGALGLGLGAALAGCQAAPRQSPSAAPVPPPSATTSATSATTTAPRPSGPAQQLVRSESGRPEVALTFHGAGDLSITRRVLDVLAQHDARVTVLAVGTWLASTPDGIRMVRDGGHEIGNHTWSHGDLARMPVNPMLTEIERCRDELARLTGGPGTFFRQSQGQYATDTELAEAGKAGYERVLSYDVDSLDWTDPAPDRIRRAVAAARAGSVVSMHLGHPATVTALPGVLADLAERGLRPVTATQLFA</sequence>
<reference evidence="3" key="2">
    <citation type="submission" date="2020-09" db="EMBL/GenBank/DDBJ databases">
        <authorList>
            <person name="Sun Q."/>
            <person name="Zhou Y."/>
        </authorList>
    </citation>
    <scope>NUCLEOTIDE SEQUENCE</scope>
    <source>
        <strain evidence="3">CGMCC 4.7679</strain>
    </source>
</reference>
<protein>
    <submittedName>
        <fullName evidence="3">Polysaccharide deacetylase</fullName>
    </submittedName>
</protein>
<dbReference type="PROSITE" id="PS51257">
    <property type="entry name" value="PROKAR_LIPOPROTEIN"/>
    <property type="match status" value="1"/>
</dbReference>
<gene>
    <name evidence="3" type="ORF">GCM10017566_45730</name>
</gene>
<keyword evidence="4" id="KW-1185">Reference proteome</keyword>
<evidence type="ECO:0000259" key="2">
    <source>
        <dbReference type="PROSITE" id="PS51677"/>
    </source>
</evidence>
<dbReference type="InterPro" id="IPR002509">
    <property type="entry name" value="NODB_dom"/>
</dbReference>
<dbReference type="InterPro" id="IPR011330">
    <property type="entry name" value="Glyco_hydro/deAcase_b/a-brl"/>
</dbReference>
<dbReference type="SUPFAM" id="SSF88713">
    <property type="entry name" value="Glycoside hydrolase/deacetylase"/>
    <property type="match status" value="1"/>
</dbReference>
<proteinExistence type="predicted"/>
<name>A0A8H9IVP4_9PSEU</name>
<evidence type="ECO:0000256" key="1">
    <source>
        <dbReference type="SAM" id="MobiDB-lite"/>
    </source>
</evidence>
<dbReference type="PANTHER" id="PTHR10587:SF137">
    <property type="entry name" value="4-DEOXY-4-FORMAMIDO-L-ARABINOSE-PHOSPHOUNDECAPRENOL DEFORMYLASE ARND-RELATED"/>
    <property type="match status" value="1"/>
</dbReference>
<evidence type="ECO:0000313" key="3">
    <source>
        <dbReference type="EMBL" id="GHF66767.1"/>
    </source>
</evidence>
<feature type="domain" description="NodB homology" evidence="2">
    <location>
        <begin position="70"/>
        <end position="248"/>
    </location>
</feature>
<dbReference type="PROSITE" id="PS51677">
    <property type="entry name" value="NODB"/>
    <property type="match status" value="1"/>
</dbReference>
<reference evidence="3" key="1">
    <citation type="journal article" date="2014" name="Int. J. Syst. Evol. Microbiol.">
        <title>Complete genome sequence of Corynebacterium casei LMG S-19264T (=DSM 44701T), isolated from a smear-ripened cheese.</title>
        <authorList>
            <consortium name="US DOE Joint Genome Institute (JGI-PGF)"/>
            <person name="Walter F."/>
            <person name="Albersmeier A."/>
            <person name="Kalinowski J."/>
            <person name="Ruckert C."/>
        </authorList>
    </citation>
    <scope>NUCLEOTIDE SEQUENCE</scope>
    <source>
        <strain evidence="3">CGMCC 4.7679</strain>
    </source>
</reference>
<organism evidence="3 4">
    <name type="scientific">Amycolatopsis bartoniae</name>
    <dbReference type="NCBI Taxonomy" id="941986"/>
    <lineage>
        <taxon>Bacteria</taxon>
        <taxon>Bacillati</taxon>
        <taxon>Actinomycetota</taxon>
        <taxon>Actinomycetes</taxon>
        <taxon>Pseudonocardiales</taxon>
        <taxon>Pseudonocardiaceae</taxon>
        <taxon>Amycolatopsis</taxon>
    </lineage>
</organism>
<dbReference type="GO" id="GO:0016810">
    <property type="term" value="F:hydrolase activity, acting on carbon-nitrogen (but not peptide) bonds"/>
    <property type="evidence" value="ECO:0007669"/>
    <property type="project" value="InterPro"/>
</dbReference>
<accession>A0A8H9IVP4</accession>
<feature type="compositionally biased region" description="Low complexity" evidence="1">
    <location>
        <begin position="41"/>
        <end position="59"/>
    </location>
</feature>